<keyword evidence="10" id="KW-0267">Excision nuclease</keyword>
<comment type="similarity">
    <text evidence="3">Belongs to the XPG/RAD2 endonuclease family. EXO1 subfamily.</text>
</comment>
<keyword evidence="4" id="KW-0540">Nuclease</keyword>
<dbReference type="Pfam" id="PF00867">
    <property type="entry name" value="XPG_I"/>
    <property type="match status" value="1"/>
</dbReference>
<dbReference type="SMART" id="SM00279">
    <property type="entry name" value="HhH2"/>
    <property type="match status" value="1"/>
</dbReference>
<evidence type="ECO:0000313" key="18">
    <source>
        <dbReference type="Proteomes" id="UP001623330"/>
    </source>
</evidence>
<keyword evidence="18" id="KW-1185">Reference proteome</keyword>
<evidence type="ECO:0000256" key="7">
    <source>
        <dbReference type="ARBA" id="ARBA00022801"/>
    </source>
</evidence>
<evidence type="ECO:0000256" key="9">
    <source>
        <dbReference type="ARBA" id="ARBA00022842"/>
    </source>
</evidence>
<evidence type="ECO:0000259" key="15">
    <source>
        <dbReference type="SMART" id="SM00484"/>
    </source>
</evidence>
<dbReference type="PROSITE" id="PS00841">
    <property type="entry name" value="XPG_1"/>
    <property type="match status" value="1"/>
</dbReference>
<proteinExistence type="inferred from homology"/>
<reference evidence="17 18" key="1">
    <citation type="submission" date="2024-05" db="EMBL/GenBank/DDBJ databases">
        <title>Long read based assembly of the Candida bracarensis genome reveals expanded adhesin content.</title>
        <authorList>
            <person name="Marcet-Houben M."/>
            <person name="Ksiezopolska E."/>
            <person name="Gabaldon T."/>
        </authorList>
    </citation>
    <scope>NUCLEOTIDE SEQUENCE [LARGE SCALE GENOMIC DNA]</scope>
    <source>
        <strain evidence="17 18">CBM6</strain>
    </source>
</reference>
<keyword evidence="9" id="KW-0460">Magnesium</keyword>
<keyword evidence="7" id="KW-0378">Hydrolase</keyword>
<evidence type="ECO:0000256" key="12">
    <source>
        <dbReference type="ARBA" id="ARBA00023204"/>
    </source>
</evidence>
<feature type="region of interest" description="Disordered" evidence="14">
    <location>
        <begin position="453"/>
        <end position="491"/>
    </location>
</feature>
<dbReference type="InterPro" id="IPR006086">
    <property type="entry name" value="XPG-I_dom"/>
</dbReference>
<comment type="caution">
    <text evidence="17">The sequence shown here is derived from an EMBL/GenBank/DDBJ whole genome shotgun (WGS) entry which is preliminary data.</text>
</comment>
<dbReference type="InterPro" id="IPR019974">
    <property type="entry name" value="XPG_CS"/>
</dbReference>
<dbReference type="CDD" id="cd09857">
    <property type="entry name" value="PIN_EXO1"/>
    <property type="match status" value="1"/>
</dbReference>
<sequence>MGVTGLLPQLKPIQNPVTLRRYEGSTLGVDGYAWLHRASCSCAYELAMGLPTEKYLKFFIKRFNLLKTYGIEPYLVFDGDSINVKSETEAKRKEKRHANKEVAMKLWNSGNRRNAMDYFQKCVDVTPEMAKCVIDYCKNNGIKYIVAPFEADSQMVYLEKSGVIQGIISEDSDLLVFGCRRLITKLNDYGECIEICRDDFSKLPTKFPIGKLNESEIRMMVCLSGCDYTNGIPKIGLIKAIKLVCVHRNMERILLSLQNEGKVTVPEDFYEEYQFADLSFQFQRVFCPLSNKIVTLNEVPEDLISNDLLYRCIGNLVTTVEGEKRLCKNHEIDHHIHFQLARGDLNPYDHKKRLVNREHRLQLHSKSDMTFHKTPNSVNNNELNKKTSMIDSYFSTQSKVNSFSASTLSEPKKVVYRDPIANKFEAMMNKRRLTKTQSNGSTTSKFFTASQVSDPMKNKQVQTPQLVQTLPDKSPDVIDLSQDSSDTELPDSELPTQILEDYNNSSENLIKLSDKHVFESFEVESQREEIGNNSEGLEDITEQLSETEDLQLLECHTRKRISINEEGSRLEKRDLPSGNGLLESFKYTAESKREPLKAFSVNKGPASMLDKKRTSSDLSKKISKVTATLRGKNIKTLSRSLRDSLSKNLPHRVTVEKPVGAISNYRTRNENLSCLSQFLYDSKNDNTSTN</sequence>
<dbReference type="InterPro" id="IPR029060">
    <property type="entry name" value="PIN-like_dom_sf"/>
</dbReference>
<dbReference type="InterPro" id="IPR044752">
    <property type="entry name" value="PIN-like_EXO1"/>
</dbReference>
<feature type="domain" description="XPG N-terminal" evidence="16">
    <location>
        <begin position="1"/>
        <end position="99"/>
    </location>
</feature>
<dbReference type="SMART" id="SM00485">
    <property type="entry name" value="XPGN"/>
    <property type="match status" value="1"/>
</dbReference>
<evidence type="ECO:0000256" key="14">
    <source>
        <dbReference type="SAM" id="MobiDB-lite"/>
    </source>
</evidence>
<dbReference type="InterPro" id="IPR037315">
    <property type="entry name" value="EXO1_H3TH"/>
</dbReference>
<comment type="cofactor">
    <cofactor evidence="1">
        <name>Mg(2+)</name>
        <dbReference type="ChEBI" id="CHEBI:18420"/>
    </cofactor>
</comment>
<dbReference type="PANTHER" id="PTHR11081">
    <property type="entry name" value="FLAP ENDONUCLEASE FAMILY MEMBER"/>
    <property type="match status" value="1"/>
</dbReference>
<evidence type="ECO:0000256" key="1">
    <source>
        <dbReference type="ARBA" id="ARBA00001946"/>
    </source>
</evidence>
<feature type="compositionally biased region" description="Polar residues" evidence="14">
    <location>
        <begin position="453"/>
        <end position="468"/>
    </location>
</feature>
<keyword evidence="6" id="KW-0227">DNA damage</keyword>
<dbReference type="PANTHER" id="PTHR11081:SF65">
    <property type="entry name" value="DNA DAMAGE-INDUCIBLE PROTEIN DIN7-RELATED"/>
    <property type="match status" value="1"/>
</dbReference>
<dbReference type="SUPFAM" id="SSF47807">
    <property type="entry name" value="5' to 3' exonuclease, C-terminal subdomain"/>
    <property type="match status" value="1"/>
</dbReference>
<evidence type="ECO:0000256" key="4">
    <source>
        <dbReference type="ARBA" id="ARBA00022722"/>
    </source>
</evidence>
<dbReference type="PRINTS" id="PR00853">
    <property type="entry name" value="XPGRADSUPER"/>
</dbReference>
<evidence type="ECO:0000256" key="3">
    <source>
        <dbReference type="ARBA" id="ARBA00010563"/>
    </source>
</evidence>
<keyword evidence="13" id="KW-0539">Nucleus</keyword>
<accession>A0ABR4NPR0</accession>
<keyword evidence="8" id="KW-0269">Exonuclease</keyword>
<dbReference type="SUPFAM" id="SSF88723">
    <property type="entry name" value="PIN domain-like"/>
    <property type="match status" value="1"/>
</dbReference>
<evidence type="ECO:0000256" key="13">
    <source>
        <dbReference type="ARBA" id="ARBA00023242"/>
    </source>
</evidence>
<feature type="domain" description="XPG-I" evidence="15">
    <location>
        <begin position="138"/>
        <end position="209"/>
    </location>
</feature>
<evidence type="ECO:0000313" key="17">
    <source>
        <dbReference type="EMBL" id="KAL3230038.1"/>
    </source>
</evidence>
<keyword evidence="12" id="KW-0234">DNA repair</keyword>
<keyword evidence="11" id="KW-0238">DNA-binding</keyword>
<evidence type="ECO:0000256" key="10">
    <source>
        <dbReference type="ARBA" id="ARBA00022881"/>
    </source>
</evidence>
<evidence type="ECO:0000256" key="6">
    <source>
        <dbReference type="ARBA" id="ARBA00022763"/>
    </source>
</evidence>
<gene>
    <name evidence="17" type="ORF">RNJ44_01401</name>
</gene>
<evidence type="ECO:0000256" key="2">
    <source>
        <dbReference type="ARBA" id="ARBA00004123"/>
    </source>
</evidence>
<dbReference type="InterPro" id="IPR008918">
    <property type="entry name" value="HhH2"/>
</dbReference>
<dbReference type="InterPro" id="IPR006085">
    <property type="entry name" value="XPG_DNA_repair_N"/>
</dbReference>
<dbReference type="InterPro" id="IPR006084">
    <property type="entry name" value="XPG/Rad2"/>
</dbReference>
<dbReference type="InterPro" id="IPR036279">
    <property type="entry name" value="5-3_exonuclease_C_sf"/>
</dbReference>
<evidence type="ECO:0000256" key="8">
    <source>
        <dbReference type="ARBA" id="ARBA00022839"/>
    </source>
</evidence>
<dbReference type="SMART" id="SM00484">
    <property type="entry name" value="XPGI"/>
    <property type="match status" value="1"/>
</dbReference>
<protein>
    <submittedName>
        <fullName evidence="17">Exodeoxyribonuclease 1</fullName>
    </submittedName>
</protein>
<name>A0ABR4NPR0_9SACH</name>
<evidence type="ECO:0000256" key="5">
    <source>
        <dbReference type="ARBA" id="ARBA00022723"/>
    </source>
</evidence>
<dbReference type="Proteomes" id="UP001623330">
    <property type="component" value="Unassembled WGS sequence"/>
</dbReference>
<dbReference type="Pfam" id="PF00752">
    <property type="entry name" value="XPG_N"/>
    <property type="match status" value="1"/>
</dbReference>
<organism evidence="17 18">
    <name type="scientific">Nakaseomyces bracarensis</name>
    <dbReference type="NCBI Taxonomy" id="273131"/>
    <lineage>
        <taxon>Eukaryota</taxon>
        <taxon>Fungi</taxon>
        <taxon>Dikarya</taxon>
        <taxon>Ascomycota</taxon>
        <taxon>Saccharomycotina</taxon>
        <taxon>Saccharomycetes</taxon>
        <taxon>Saccharomycetales</taxon>
        <taxon>Saccharomycetaceae</taxon>
        <taxon>Nakaseomyces</taxon>
    </lineage>
</organism>
<dbReference type="EMBL" id="JBEVYD010000010">
    <property type="protein sequence ID" value="KAL3230038.1"/>
    <property type="molecule type" value="Genomic_DNA"/>
</dbReference>
<dbReference type="Gene3D" id="1.10.150.20">
    <property type="entry name" value="5' to 3' exonuclease, C-terminal subdomain"/>
    <property type="match status" value="1"/>
</dbReference>
<evidence type="ECO:0000259" key="16">
    <source>
        <dbReference type="SMART" id="SM00485"/>
    </source>
</evidence>
<dbReference type="CDD" id="cd09908">
    <property type="entry name" value="H3TH_EXO1"/>
    <property type="match status" value="1"/>
</dbReference>
<dbReference type="Gene3D" id="3.40.50.1010">
    <property type="entry name" value="5'-nuclease"/>
    <property type="match status" value="1"/>
</dbReference>
<evidence type="ECO:0000256" key="11">
    <source>
        <dbReference type="ARBA" id="ARBA00023125"/>
    </source>
</evidence>
<comment type="subcellular location">
    <subcellularLocation>
        <location evidence="2">Nucleus</location>
    </subcellularLocation>
</comment>
<keyword evidence="5" id="KW-0479">Metal-binding</keyword>